<dbReference type="GO" id="GO:0061671">
    <property type="term" value="C:Cbp3p-Cbp6 complex"/>
    <property type="evidence" value="ECO:0007669"/>
    <property type="project" value="InterPro"/>
</dbReference>
<dbReference type="AlphaFoldDB" id="A0A4Z1P2A9"/>
<protein>
    <submittedName>
        <fullName evidence="1">Uncharacterized protein</fullName>
    </submittedName>
</protein>
<dbReference type="EMBL" id="SNSC02000023">
    <property type="protein sequence ID" value="TID14426.1"/>
    <property type="molecule type" value="Genomic_DNA"/>
</dbReference>
<proteinExistence type="predicted"/>
<dbReference type="Proteomes" id="UP000298493">
    <property type="component" value="Unassembled WGS sequence"/>
</dbReference>
<gene>
    <name evidence="1" type="ORF">E6O75_ATG09505</name>
</gene>
<dbReference type="GO" id="GO:0043022">
    <property type="term" value="F:ribosome binding"/>
    <property type="evidence" value="ECO:0007669"/>
    <property type="project" value="InterPro"/>
</dbReference>
<accession>A0A4Z1P2A9</accession>
<dbReference type="InterPro" id="IPR037653">
    <property type="entry name" value="Cbp6"/>
</dbReference>
<evidence type="ECO:0000313" key="1">
    <source>
        <dbReference type="EMBL" id="TID14426.1"/>
    </source>
</evidence>
<sequence length="119" mass="13615">MSRANIAKHYSRILSQWPKDLIRPEVQFQRVIQARAANAASIHEGQETAELKNVNALYSLLDNRYTKKVLSRSKTVAKTDLEPYILRRPALPAERSAYTIKMVEFDDEVEGAGEVDLIW</sequence>
<dbReference type="PANTHER" id="PTHR28250:SF1">
    <property type="entry name" value="CYTOCHROME B PRE-MRNA-PROCESSING PROTEIN 6"/>
    <property type="match status" value="1"/>
</dbReference>
<dbReference type="OrthoDB" id="2107880at2759"/>
<organism evidence="1 2">
    <name type="scientific">Venturia nashicola</name>
    <dbReference type="NCBI Taxonomy" id="86259"/>
    <lineage>
        <taxon>Eukaryota</taxon>
        <taxon>Fungi</taxon>
        <taxon>Dikarya</taxon>
        <taxon>Ascomycota</taxon>
        <taxon>Pezizomycotina</taxon>
        <taxon>Dothideomycetes</taxon>
        <taxon>Pleosporomycetidae</taxon>
        <taxon>Venturiales</taxon>
        <taxon>Venturiaceae</taxon>
        <taxon>Venturia</taxon>
    </lineage>
</organism>
<dbReference type="PANTHER" id="PTHR28250">
    <property type="entry name" value="CYTOCHROME B PRE-MRNA-PROCESSING PROTEIN 6"/>
    <property type="match status" value="1"/>
</dbReference>
<reference evidence="1 2" key="1">
    <citation type="submission" date="2019-04" db="EMBL/GenBank/DDBJ databases">
        <title>High contiguity whole genome sequence and gene annotation resource for two Venturia nashicola isolates.</title>
        <authorList>
            <person name="Prokchorchik M."/>
            <person name="Won K."/>
            <person name="Lee Y."/>
            <person name="Choi E.D."/>
            <person name="Segonzac C."/>
            <person name="Sohn K.H."/>
        </authorList>
    </citation>
    <scope>NUCLEOTIDE SEQUENCE [LARGE SCALE GENOMIC DNA]</scope>
    <source>
        <strain evidence="1 2">PRI2</strain>
    </source>
</reference>
<dbReference type="Pfam" id="PF20180">
    <property type="entry name" value="UQCC2_CBP6"/>
    <property type="match status" value="1"/>
</dbReference>
<name>A0A4Z1P2A9_9PEZI</name>
<dbReference type="GO" id="GO:0034551">
    <property type="term" value="P:mitochondrial respiratory chain complex III assembly"/>
    <property type="evidence" value="ECO:0007669"/>
    <property type="project" value="TreeGrafter"/>
</dbReference>
<evidence type="ECO:0000313" key="2">
    <source>
        <dbReference type="Proteomes" id="UP000298493"/>
    </source>
</evidence>
<comment type="caution">
    <text evidence="1">The sequence shown here is derived from an EMBL/GenBank/DDBJ whole genome shotgun (WGS) entry which is preliminary data.</text>
</comment>
<keyword evidence="2" id="KW-1185">Reference proteome</keyword>